<keyword evidence="3" id="KW-0813">Transport</keyword>
<dbReference type="Pfam" id="PF06433">
    <property type="entry name" value="Me-amine-dh_H"/>
    <property type="match status" value="1"/>
</dbReference>
<dbReference type="RefSeq" id="WP_177228259.1">
    <property type="nucleotide sequence ID" value="NZ_CP041745.1"/>
</dbReference>
<dbReference type="InterPro" id="IPR011044">
    <property type="entry name" value="Quino_amine_DH_bsu"/>
</dbReference>
<proteinExistence type="inferred from homology"/>
<dbReference type="GO" id="GO:0042597">
    <property type="term" value="C:periplasmic space"/>
    <property type="evidence" value="ECO:0007669"/>
    <property type="project" value="UniProtKB-SubCell"/>
</dbReference>
<comment type="subcellular location">
    <subcellularLocation>
        <location evidence="1">Periplasm</location>
    </subcellularLocation>
</comment>
<keyword evidence="8" id="KW-1015">Disulfide bond</keyword>
<gene>
    <name evidence="10" type="ORF">SAMN05192543_10249</name>
</gene>
<dbReference type="InterPro" id="IPR015943">
    <property type="entry name" value="WD40/YVTN_repeat-like_dom_sf"/>
</dbReference>
<dbReference type="InterPro" id="IPR051200">
    <property type="entry name" value="Host-pathogen_enzymatic-act"/>
</dbReference>
<feature type="disulfide bond" evidence="8">
    <location>
        <begin position="180"/>
        <end position="195"/>
    </location>
</feature>
<evidence type="ECO:0000256" key="6">
    <source>
        <dbReference type="ARBA" id="ARBA00022982"/>
    </source>
</evidence>
<feature type="signal peptide" evidence="9">
    <location>
        <begin position="1"/>
        <end position="24"/>
    </location>
</feature>
<keyword evidence="11" id="KW-1185">Reference proteome</keyword>
<evidence type="ECO:0000256" key="7">
    <source>
        <dbReference type="ARBA" id="ARBA00023002"/>
    </source>
</evidence>
<evidence type="ECO:0000256" key="2">
    <source>
        <dbReference type="ARBA" id="ARBA00010548"/>
    </source>
</evidence>
<keyword evidence="7" id="KW-0560">Oxidoreductase</keyword>
<keyword evidence="4 9" id="KW-0732">Signal</keyword>
<comment type="similarity">
    <text evidence="2">Belongs to the aromatic amine dehydrogenase heavy chain family.</text>
</comment>
<evidence type="ECO:0000256" key="1">
    <source>
        <dbReference type="ARBA" id="ARBA00004418"/>
    </source>
</evidence>
<evidence type="ECO:0000256" key="8">
    <source>
        <dbReference type="PIRSR" id="PIRSR609451-50"/>
    </source>
</evidence>
<dbReference type="AlphaFoldDB" id="A0A1I3FQ37"/>
<feature type="chain" id="PRO_5011487255" evidence="9">
    <location>
        <begin position="25"/>
        <end position="384"/>
    </location>
</feature>
<evidence type="ECO:0000256" key="9">
    <source>
        <dbReference type="SAM" id="SignalP"/>
    </source>
</evidence>
<keyword evidence="6" id="KW-0249">Electron transport</keyword>
<name>A0A1I3FQ37_9BURK</name>
<reference evidence="10 11" key="1">
    <citation type="submission" date="2016-10" db="EMBL/GenBank/DDBJ databases">
        <authorList>
            <person name="de Groot N.N."/>
        </authorList>
    </citation>
    <scope>NUCLEOTIDE SEQUENCE [LARGE SCALE GENOMIC DNA]</scope>
    <source>
        <strain evidence="10 11">LMG 23650</strain>
    </source>
</reference>
<dbReference type="EMBL" id="FOQU01000002">
    <property type="protein sequence ID" value="SFI13212.1"/>
    <property type="molecule type" value="Genomic_DNA"/>
</dbReference>
<dbReference type="Gene3D" id="2.130.10.10">
    <property type="entry name" value="YVTN repeat-like/Quinoprotein amine dehydrogenase"/>
    <property type="match status" value="1"/>
</dbReference>
<evidence type="ECO:0000313" key="10">
    <source>
        <dbReference type="EMBL" id="SFI13212.1"/>
    </source>
</evidence>
<sequence length="384" mass="41577">MSQGGVWRMAATLVALGVSAASVAAPPLKTETLSIEPVPKPGPHWLYLVDAANSHMIDARLVIYDADHKKIVAQVGAGSWPGLAASPDRRYSYVATSYLSRGTRGDRTDVLEITDNSSFEKIAEVVLPPKHVQVVTASFDTSLSRDGKFAYVSNITPATSITVVDIQHRKVTGEIDTAGCVLSYPSGNRRVTALCESGRALTFTLNDAGKEVSRQQSDAFIDVDRDPLYVNAQHLGDKYVFLSHHGMIRTADFSKGAGQFGPPWSLLSEPERAAGWRPGGNQPFALQEKTGRIYVAMHQGVDGSHKDPGTEIWVYDLARRTRIARWNLAALKVEPITSIQVSQDDKPVVYGTGGADLIVLDAASGKLLQNEKQLGESFDVMAAF</sequence>
<evidence type="ECO:0000256" key="4">
    <source>
        <dbReference type="ARBA" id="ARBA00022729"/>
    </source>
</evidence>
<dbReference type="SUPFAM" id="SSF50969">
    <property type="entry name" value="YVTN repeat-like/Quinoprotein amine dehydrogenase"/>
    <property type="match status" value="1"/>
</dbReference>
<dbReference type="PANTHER" id="PTHR47197">
    <property type="entry name" value="PROTEIN NIRF"/>
    <property type="match status" value="1"/>
</dbReference>
<dbReference type="InterPro" id="IPR009451">
    <property type="entry name" value="Metamine_DH_Hvc"/>
</dbReference>
<dbReference type="GO" id="GO:0030058">
    <property type="term" value="F:aliphatic amine dehydrogenase activity"/>
    <property type="evidence" value="ECO:0007669"/>
    <property type="project" value="InterPro"/>
</dbReference>
<keyword evidence="5" id="KW-0574">Periplasm</keyword>
<dbReference type="Proteomes" id="UP000199548">
    <property type="component" value="Unassembled WGS sequence"/>
</dbReference>
<evidence type="ECO:0000313" key="11">
    <source>
        <dbReference type="Proteomes" id="UP000199548"/>
    </source>
</evidence>
<organism evidence="10 11">
    <name type="scientific">Paraburkholderia megapolitana</name>
    <dbReference type="NCBI Taxonomy" id="420953"/>
    <lineage>
        <taxon>Bacteria</taxon>
        <taxon>Pseudomonadati</taxon>
        <taxon>Pseudomonadota</taxon>
        <taxon>Betaproteobacteria</taxon>
        <taxon>Burkholderiales</taxon>
        <taxon>Burkholderiaceae</taxon>
        <taxon>Paraburkholderia</taxon>
    </lineage>
</organism>
<evidence type="ECO:0000256" key="3">
    <source>
        <dbReference type="ARBA" id="ARBA00022448"/>
    </source>
</evidence>
<evidence type="ECO:0000256" key="5">
    <source>
        <dbReference type="ARBA" id="ARBA00022764"/>
    </source>
</evidence>
<dbReference type="PANTHER" id="PTHR47197:SF3">
    <property type="entry name" value="DIHYDRO-HEME D1 DEHYDROGENASE"/>
    <property type="match status" value="1"/>
</dbReference>
<accession>A0A1I3FQ37</accession>
<protein>
    <submittedName>
        <fullName evidence="10">Methylamine dehydrogenase heavy chain</fullName>
    </submittedName>
</protein>
<dbReference type="STRING" id="420953.SAMN05192543_10249"/>